<proteinExistence type="predicted"/>
<accession>A0AAD2VS21</accession>
<gene>
    <name evidence="2" type="ORF">M0K77_001745</name>
    <name evidence="1" type="ORF">M0K77_RS08725</name>
</gene>
<dbReference type="EMBL" id="ABEXCJ040000002">
    <property type="protein sequence ID" value="ELR5217256.1"/>
    <property type="molecule type" value="Genomic_DNA"/>
</dbReference>
<sequence>MALNEITGQRLRLAIMYLADYCIAVEKERGFVQVGTEIRYINDNFRLVPSRELEGLVNDVQRYYEAILAQEVTSINRASWYRFKAAPVAVAARELFDRLRSIGFTPQPN</sequence>
<organism evidence="1">
    <name type="scientific">Providencia rettgeri</name>
    <dbReference type="NCBI Taxonomy" id="587"/>
    <lineage>
        <taxon>Bacteria</taxon>
        <taxon>Pseudomonadati</taxon>
        <taxon>Pseudomonadota</taxon>
        <taxon>Gammaproteobacteria</taxon>
        <taxon>Enterobacterales</taxon>
        <taxon>Morganellaceae</taxon>
        <taxon>Providencia</taxon>
    </lineage>
</organism>
<dbReference type="AlphaFoldDB" id="A0AAD2VS21"/>
<evidence type="ECO:0000313" key="2">
    <source>
        <dbReference type="EMBL" id="EMR4589443.1"/>
    </source>
</evidence>
<name>A0AAD2VS21_PRORE</name>
<dbReference type="EMBL" id="ABEXCJ050000002">
    <property type="protein sequence ID" value="EMR4589443.1"/>
    <property type="molecule type" value="Genomic_DNA"/>
</dbReference>
<comment type="caution">
    <text evidence="1">The sequence shown here is derived from an EMBL/GenBank/DDBJ whole genome shotgun (WGS) entry which is preliminary data.</text>
</comment>
<protein>
    <submittedName>
        <fullName evidence="1">Uncharacterized protein</fullName>
    </submittedName>
</protein>
<evidence type="ECO:0000313" key="1">
    <source>
        <dbReference type="EMBL" id="ELR5217256.1"/>
    </source>
</evidence>
<reference evidence="1" key="1">
    <citation type="submission" date="2023-10" db="EMBL/GenBank/DDBJ databases">
        <authorList>
            <consortium name="Clinical and Environmental Microbiology Branch: Whole genome sequencing antimicrobial resistance pathogens in the healthcare setting"/>
        </authorList>
    </citation>
    <scope>NUCLEOTIDE SEQUENCE</scope>
    <source>
        <strain evidence="1">2020QW-00022</strain>
    </source>
</reference>